<reference evidence="1" key="1">
    <citation type="journal article" date="2020" name="Stud. Mycol.">
        <title>101 Dothideomycetes genomes: a test case for predicting lifestyles and emergence of pathogens.</title>
        <authorList>
            <person name="Haridas S."/>
            <person name="Albert R."/>
            <person name="Binder M."/>
            <person name="Bloem J."/>
            <person name="Labutti K."/>
            <person name="Salamov A."/>
            <person name="Andreopoulos B."/>
            <person name="Baker S."/>
            <person name="Barry K."/>
            <person name="Bills G."/>
            <person name="Bluhm B."/>
            <person name="Cannon C."/>
            <person name="Castanera R."/>
            <person name="Culley D."/>
            <person name="Daum C."/>
            <person name="Ezra D."/>
            <person name="Gonzalez J."/>
            <person name="Henrissat B."/>
            <person name="Kuo A."/>
            <person name="Liang C."/>
            <person name="Lipzen A."/>
            <person name="Lutzoni F."/>
            <person name="Magnuson J."/>
            <person name="Mondo S."/>
            <person name="Nolan M."/>
            <person name="Ohm R."/>
            <person name="Pangilinan J."/>
            <person name="Park H.-J."/>
            <person name="Ramirez L."/>
            <person name="Alfaro M."/>
            <person name="Sun H."/>
            <person name="Tritt A."/>
            <person name="Yoshinaga Y."/>
            <person name="Zwiers L.-H."/>
            <person name="Turgeon B."/>
            <person name="Goodwin S."/>
            <person name="Spatafora J."/>
            <person name="Crous P."/>
            <person name="Grigoriev I."/>
        </authorList>
    </citation>
    <scope>NUCLEOTIDE SEQUENCE</scope>
    <source>
        <strain evidence="1">CBS 115976</strain>
    </source>
</reference>
<dbReference type="Proteomes" id="UP000799302">
    <property type="component" value="Unassembled WGS sequence"/>
</dbReference>
<dbReference type="AlphaFoldDB" id="A0A6A6U479"/>
<protein>
    <submittedName>
        <fullName evidence="1">Uncharacterized protein</fullName>
    </submittedName>
</protein>
<evidence type="ECO:0000313" key="1">
    <source>
        <dbReference type="EMBL" id="KAF2665754.1"/>
    </source>
</evidence>
<evidence type="ECO:0000313" key="2">
    <source>
        <dbReference type="Proteomes" id="UP000799302"/>
    </source>
</evidence>
<keyword evidence="2" id="KW-1185">Reference proteome</keyword>
<organism evidence="1 2">
    <name type="scientific">Microthyrium microscopicum</name>
    <dbReference type="NCBI Taxonomy" id="703497"/>
    <lineage>
        <taxon>Eukaryota</taxon>
        <taxon>Fungi</taxon>
        <taxon>Dikarya</taxon>
        <taxon>Ascomycota</taxon>
        <taxon>Pezizomycotina</taxon>
        <taxon>Dothideomycetes</taxon>
        <taxon>Dothideomycetes incertae sedis</taxon>
        <taxon>Microthyriales</taxon>
        <taxon>Microthyriaceae</taxon>
        <taxon>Microthyrium</taxon>
    </lineage>
</organism>
<gene>
    <name evidence="1" type="ORF">BT63DRAFT_74879</name>
</gene>
<dbReference type="CDD" id="cd22893">
    <property type="entry name" value="PlcA-like"/>
    <property type="match status" value="1"/>
</dbReference>
<name>A0A6A6U479_9PEZI</name>
<dbReference type="OrthoDB" id="4330301at2759"/>
<dbReference type="InterPro" id="IPR049756">
    <property type="entry name" value="PlcA-like_dom"/>
</dbReference>
<accession>A0A6A6U479</accession>
<dbReference type="EMBL" id="MU004240">
    <property type="protein sequence ID" value="KAF2665754.1"/>
    <property type="molecule type" value="Genomic_DNA"/>
</dbReference>
<proteinExistence type="predicted"/>
<sequence length="293" mass="32167">MSSDPKSDTTDEVIQLLEQLSCSSPQSSDSPAEAVLSSGLLKSLKSSLVPEPLPIGGLQAYEFAEHKHLGDSVTLKGTDVISFKARNNIYITYGQINGLAGDFYGTMAPICNGTTVEDQEHRFIYAWWTLFNKDSDAHSVLNLLKTEVDSFENAKTQQELGQGVFSETYKPTGPWSAQWTTLRTLLTTSSYWRLGAVNLDHFGEDAGTAYNTGHRVALKLAATASPNADAVLSPKDRGDILKTAYTMNAFADHFLQDRFASGHLRTPRRKLLDTLDVQTLQLASLDEQAKNLC</sequence>